<dbReference type="RefSeq" id="WP_171421241.1">
    <property type="nucleotide sequence ID" value="NZ_JABFJW010000418.1"/>
</dbReference>
<proteinExistence type="predicted"/>
<evidence type="ECO:0000313" key="2">
    <source>
        <dbReference type="Proteomes" id="UP000528460"/>
    </source>
</evidence>
<dbReference type="AlphaFoldDB" id="A0A7Y4NIH5"/>
<name>A0A7Y4NIH5_9BACT</name>
<evidence type="ECO:0000313" key="1">
    <source>
        <dbReference type="EMBL" id="NOK14125.1"/>
    </source>
</evidence>
<protein>
    <submittedName>
        <fullName evidence="1">Uncharacterized protein</fullName>
    </submittedName>
</protein>
<reference evidence="1 2" key="1">
    <citation type="submission" date="2020-05" db="EMBL/GenBank/DDBJ databases">
        <authorList>
            <person name="Whitworth D."/>
        </authorList>
    </citation>
    <scope>NUCLEOTIDE SEQUENCE [LARGE SCALE GENOMIC DNA]</scope>
    <source>
        <strain evidence="1 2">CA046A</strain>
    </source>
</reference>
<organism evidence="1 2">
    <name type="scientific">Corallococcus exercitus</name>
    <dbReference type="NCBI Taxonomy" id="2316736"/>
    <lineage>
        <taxon>Bacteria</taxon>
        <taxon>Pseudomonadati</taxon>
        <taxon>Myxococcota</taxon>
        <taxon>Myxococcia</taxon>
        <taxon>Myxococcales</taxon>
        <taxon>Cystobacterineae</taxon>
        <taxon>Myxococcaceae</taxon>
        <taxon>Corallococcus</taxon>
    </lineage>
</organism>
<sequence>MFPDGIRRALGPVLRTVANTAVEKVVAPPLQPAARAVTNFAVSSFERGTSPRVVLNPPPVVVQAPPVDLAPRSPPNVQGDGKLGAGDWLNVTSSDGVYLRPGPSAESGQSILFGAGTKLKVVAPPDNTAAVQGEFVHVQDARGNQGWVRAANAGEMSADELKKYRAAHHQTDAADKYQGVYVNQFDAEKQVGGDGSNANCGPTSTLMAMLKQGLVIPSIPGITHNGTSGADVQAVRYWGNRVSDTGSDGVMTTDANETVYSLTTENSQFTGFQDVKNAVTAARGSWAKVAANSESIQKAIGSGMSVVISGDFLEPKRAPEGTAPALVGPGNVLYLDSNQDGAPDMVDGEPMIDWKEKADTWERGGGAGAHLVAVVGVTPEGNFIVCDPAVEVRTPIEVSPEELDAFMRGNAGAIGIYDPTPGPRSGA</sequence>
<gene>
    <name evidence="1" type="ORF">HNS30_34290</name>
</gene>
<comment type="caution">
    <text evidence="1">The sequence shown here is derived from an EMBL/GenBank/DDBJ whole genome shotgun (WGS) entry which is preliminary data.</text>
</comment>
<accession>A0A7Y4NIH5</accession>
<dbReference type="Proteomes" id="UP000528460">
    <property type="component" value="Unassembled WGS sequence"/>
</dbReference>
<dbReference type="EMBL" id="JABFJW010000418">
    <property type="protein sequence ID" value="NOK14125.1"/>
    <property type="molecule type" value="Genomic_DNA"/>
</dbReference>